<evidence type="ECO:0000256" key="5">
    <source>
        <dbReference type="ARBA" id="ARBA00022737"/>
    </source>
</evidence>
<keyword evidence="11" id="KW-1185">Reference proteome</keyword>
<evidence type="ECO:0000313" key="11">
    <source>
        <dbReference type="Proteomes" id="UP000728032"/>
    </source>
</evidence>
<evidence type="ECO:0008006" key="12">
    <source>
        <dbReference type="Google" id="ProtNLM"/>
    </source>
</evidence>
<keyword evidence="3 9" id="KW-0813">Transport</keyword>
<gene>
    <name evidence="10" type="ORF">ONB1V03_LOCUS8243</name>
</gene>
<dbReference type="Gene3D" id="1.50.40.10">
    <property type="entry name" value="Mitochondrial carrier domain"/>
    <property type="match status" value="1"/>
</dbReference>
<evidence type="ECO:0000256" key="2">
    <source>
        <dbReference type="ARBA" id="ARBA00006375"/>
    </source>
</evidence>
<dbReference type="GO" id="GO:0016020">
    <property type="term" value="C:membrane"/>
    <property type="evidence" value="ECO:0007669"/>
    <property type="project" value="UniProtKB-SubCell"/>
</dbReference>
<dbReference type="Pfam" id="PF00153">
    <property type="entry name" value="Mito_carr"/>
    <property type="match status" value="1"/>
</dbReference>
<dbReference type="Proteomes" id="UP000728032">
    <property type="component" value="Unassembled WGS sequence"/>
</dbReference>
<organism evidence="10">
    <name type="scientific">Oppiella nova</name>
    <dbReference type="NCBI Taxonomy" id="334625"/>
    <lineage>
        <taxon>Eukaryota</taxon>
        <taxon>Metazoa</taxon>
        <taxon>Ecdysozoa</taxon>
        <taxon>Arthropoda</taxon>
        <taxon>Chelicerata</taxon>
        <taxon>Arachnida</taxon>
        <taxon>Acari</taxon>
        <taxon>Acariformes</taxon>
        <taxon>Sarcoptiformes</taxon>
        <taxon>Oribatida</taxon>
        <taxon>Brachypylina</taxon>
        <taxon>Oppioidea</taxon>
        <taxon>Oppiidae</taxon>
        <taxon>Oppiella</taxon>
    </lineage>
</organism>
<name>A0A7R9M0X5_9ACAR</name>
<keyword evidence="6" id="KW-1133">Transmembrane helix</keyword>
<comment type="subcellular location">
    <subcellularLocation>
        <location evidence="1">Membrane</location>
        <topology evidence="1">Multi-pass membrane protein</topology>
    </subcellularLocation>
</comment>
<proteinExistence type="inferred from homology"/>
<dbReference type="OrthoDB" id="756301at2759"/>
<feature type="repeat" description="Solcar" evidence="8">
    <location>
        <begin position="67"/>
        <end position="151"/>
    </location>
</feature>
<dbReference type="PROSITE" id="PS50920">
    <property type="entry name" value="SOLCAR"/>
    <property type="match status" value="1"/>
</dbReference>
<keyword evidence="5" id="KW-0677">Repeat</keyword>
<keyword evidence="4 8" id="KW-0812">Transmembrane</keyword>
<evidence type="ECO:0000256" key="4">
    <source>
        <dbReference type="ARBA" id="ARBA00022692"/>
    </source>
</evidence>
<reference evidence="10" key="1">
    <citation type="submission" date="2020-11" db="EMBL/GenBank/DDBJ databases">
        <authorList>
            <person name="Tran Van P."/>
        </authorList>
    </citation>
    <scope>NUCLEOTIDE SEQUENCE</scope>
</reference>
<keyword evidence="7 8" id="KW-0472">Membrane</keyword>
<evidence type="ECO:0000256" key="9">
    <source>
        <dbReference type="RuleBase" id="RU000488"/>
    </source>
</evidence>
<evidence type="ECO:0000256" key="7">
    <source>
        <dbReference type="ARBA" id="ARBA00023136"/>
    </source>
</evidence>
<dbReference type="InterPro" id="IPR050391">
    <property type="entry name" value="Mito_Metabolite_Transporter"/>
</dbReference>
<evidence type="ECO:0000256" key="1">
    <source>
        <dbReference type="ARBA" id="ARBA00004141"/>
    </source>
</evidence>
<sequence length="183" mass="21044">MRHSRIAKSRRHKKFKCVDNTCHDNDHNDHGHIGTDNKFKDQSIPRKWQQILDLKQQMKHKTNTKKNKRKKINNELICAGFCATLVSSPIDVVKTRFMNSTGQYKSVLHCAQTVARQGGFLGFYKGFTPSFMRMGSWNVCMFVTFEQLKKLSAQFNSERQSNASKTSLAIQSICTHAELSFIL</sequence>
<evidence type="ECO:0000256" key="8">
    <source>
        <dbReference type="PROSITE-ProRule" id="PRU00282"/>
    </source>
</evidence>
<dbReference type="InterPro" id="IPR018108">
    <property type="entry name" value="MCP_transmembrane"/>
</dbReference>
<evidence type="ECO:0000313" key="10">
    <source>
        <dbReference type="EMBL" id="CAD7651313.1"/>
    </source>
</evidence>
<evidence type="ECO:0000256" key="6">
    <source>
        <dbReference type="ARBA" id="ARBA00022989"/>
    </source>
</evidence>
<dbReference type="SUPFAM" id="SSF103506">
    <property type="entry name" value="Mitochondrial carrier"/>
    <property type="match status" value="1"/>
</dbReference>
<accession>A0A7R9M0X5</accession>
<evidence type="ECO:0000256" key="3">
    <source>
        <dbReference type="ARBA" id="ARBA00022448"/>
    </source>
</evidence>
<dbReference type="AlphaFoldDB" id="A0A7R9M0X5"/>
<dbReference type="InterPro" id="IPR023395">
    <property type="entry name" value="MCP_dom_sf"/>
</dbReference>
<comment type="similarity">
    <text evidence="2 9">Belongs to the mitochondrial carrier (TC 2.A.29) family.</text>
</comment>
<dbReference type="EMBL" id="OC919422">
    <property type="protein sequence ID" value="CAD7651313.1"/>
    <property type="molecule type" value="Genomic_DNA"/>
</dbReference>
<protein>
    <recommendedName>
        <fullName evidence="12">Mitochondrial carrier protein</fullName>
    </recommendedName>
</protein>
<dbReference type="PANTHER" id="PTHR45618">
    <property type="entry name" value="MITOCHONDRIAL DICARBOXYLATE CARRIER-RELATED"/>
    <property type="match status" value="1"/>
</dbReference>
<dbReference type="EMBL" id="CAJPVJ010004597">
    <property type="protein sequence ID" value="CAG2168759.1"/>
    <property type="molecule type" value="Genomic_DNA"/>
</dbReference>